<evidence type="ECO:0008006" key="5">
    <source>
        <dbReference type="Google" id="ProtNLM"/>
    </source>
</evidence>
<dbReference type="KEGG" id="tfa:BW733_13565"/>
<dbReference type="OrthoDB" id="3216194at2"/>
<organism evidence="3 4">
    <name type="scientific">Tessaracoccus flavescens</name>
    <dbReference type="NCBI Taxonomy" id="399497"/>
    <lineage>
        <taxon>Bacteria</taxon>
        <taxon>Bacillati</taxon>
        <taxon>Actinomycetota</taxon>
        <taxon>Actinomycetes</taxon>
        <taxon>Propionibacteriales</taxon>
        <taxon>Propionibacteriaceae</taxon>
        <taxon>Tessaracoccus</taxon>
    </lineage>
</organism>
<dbReference type="Proteomes" id="UP000188235">
    <property type="component" value="Chromosome"/>
</dbReference>
<evidence type="ECO:0000313" key="4">
    <source>
        <dbReference type="Proteomes" id="UP000188235"/>
    </source>
</evidence>
<name>A0A1Q2CZX4_9ACTN</name>
<feature type="signal peptide" evidence="2">
    <location>
        <begin position="1"/>
        <end position="26"/>
    </location>
</feature>
<dbReference type="Pfam" id="PF12005">
    <property type="entry name" value="DUF3499"/>
    <property type="match status" value="1"/>
</dbReference>
<dbReference type="EMBL" id="CP019607">
    <property type="protein sequence ID" value="AQP51699.1"/>
    <property type="molecule type" value="Genomic_DNA"/>
</dbReference>
<proteinExistence type="predicted"/>
<dbReference type="AlphaFoldDB" id="A0A1Q2CZX4"/>
<evidence type="ECO:0000256" key="1">
    <source>
        <dbReference type="SAM" id="MobiDB-lite"/>
    </source>
</evidence>
<dbReference type="STRING" id="399497.BW733_13565"/>
<feature type="chain" id="PRO_5013156922" description="DUF3499 domain-containing protein" evidence="2">
    <location>
        <begin position="27"/>
        <end position="125"/>
    </location>
</feature>
<reference evidence="3 4" key="1">
    <citation type="journal article" date="2008" name="Int. J. Syst. Evol. Microbiol.">
        <title>Tessaracoccus flavescens sp. nov., isolated from marine sediment.</title>
        <authorList>
            <person name="Lee D.W."/>
            <person name="Lee S.D."/>
        </authorList>
    </citation>
    <scope>NUCLEOTIDE SEQUENCE [LARGE SCALE GENOMIC DNA]</scope>
    <source>
        <strain evidence="3 4">SST-39T</strain>
    </source>
</reference>
<accession>A0A1Q2CZX4</accession>
<evidence type="ECO:0000313" key="3">
    <source>
        <dbReference type="EMBL" id="AQP51699.1"/>
    </source>
</evidence>
<evidence type="ECO:0000256" key="2">
    <source>
        <dbReference type="SAM" id="SignalP"/>
    </source>
</evidence>
<gene>
    <name evidence="3" type="ORF">BW733_13565</name>
</gene>
<keyword evidence="2" id="KW-0732">Signal</keyword>
<keyword evidence="4" id="KW-1185">Reference proteome</keyword>
<protein>
    <recommendedName>
        <fullName evidence="5">DUF3499 domain-containing protein</fullName>
    </recommendedName>
</protein>
<sequence>MGPLVRTCSRTACTATAVATMTYVYADSTAVLGPLSIQPEPGAYDLCTRHVERTSAPKGWEVIRLPLDGVTPEPEAPSDDLMALADAVRAIGMREDDPEPGPVQRLVEPEPAGRGGHLRLVPTAE</sequence>
<feature type="region of interest" description="Disordered" evidence="1">
    <location>
        <begin position="94"/>
        <end position="125"/>
    </location>
</feature>
<dbReference type="InterPro" id="IPR021888">
    <property type="entry name" value="DUF3499"/>
</dbReference>